<dbReference type="CDD" id="cd04645">
    <property type="entry name" value="LbH_gamma_CA_like"/>
    <property type="match status" value="1"/>
</dbReference>
<organism evidence="1 2">
    <name type="scientific">Sandarakinorhabdus cyanobacteriorum</name>
    <dbReference type="NCBI Taxonomy" id="1981098"/>
    <lineage>
        <taxon>Bacteria</taxon>
        <taxon>Pseudomonadati</taxon>
        <taxon>Pseudomonadota</taxon>
        <taxon>Alphaproteobacteria</taxon>
        <taxon>Sphingomonadales</taxon>
        <taxon>Sphingosinicellaceae</taxon>
        <taxon>Sandarakinorhabdus</taxon>
    </lineage>
</organism>
<dbReference type="PANTHER" id="PTHR13061">
    <property type="entry name" value="DYNACTIN SUBUNIT P25"/>
    <property type="match status" value="1"/>
</dbReference>
<evidence type="ECO:0000313" key="2">
    <source>
        <dbReference type="Proteomes" id="UP000216991"/>
    </source>
</evidence>
<keyword evidence="2" id="KW-1185">Reference proteome</keyword>
<dbReference type="PANTHER" id="PTHR13061:SF29">
    <property type="entry name" value="GAMMA CARBONIC ANHYDRASE-LIKE 1, MITOCHONDRIAL-RELATED"/>
    <property type="match status" value="1"/>
</dbReference>
<dbReference type="AlphaFoldDB" id="A0A255Y687"/>
<sequence length="170" mass="17576">MSIHPFGEDWPQIAEDAFIAAGAQIIGKVVIGAGSSIWFNCVLRGDVGRISVGARSNIQDGSIVHVTGGRFDTHIGDDVLIGHGCIIHGCRIESGAFIGMSAVVLDGAVVEGGAMLAAGALLTPGKRVPAGELWAGRPARFLRVLTETEQAANRAGAAGYARLAQQYRAG</sequence>
<dbReference type="RefSeq" id="WP_094475040.1">
    <property type="nucleotide sequence ID" value="NZ_NOXT01000124.1"/>
</dbReference>
<dbReference type="InterPro" id="IPR050484">
    <property type="entry name" value="Transf_Hexapept/Carb_Anhydrase"/>
</dbReference>
<name>A0A255Y687_9SPHN</name>
<protein>
    <submittedName>
        <fullName evidence="1">Gamma carbonic anhydrase family protein</fullName>
    </submittedName>
</protein>
<dbReference type="Proteomes" id="UP000216991">
    <property type="component" value="Unassembled WGS sequence"/>
</dbReference>
<dbReference type="OrthoDB" id="9803036at2"/>
<proteinExistence type="predicted"/>
<dbReference type="InterPro" id="IPR001451">
    <property type="entry name" value="Hexapep"/>
</dbReference>
<dbReference type="SUPFAM" id="SSF51161">
    <property type="entry name" value="Trimeric LpxA-like enzymes"/>
    <property type="match status" value="1"/>
</dbReference>
<dbReference type="InterPro" id="IPR011004">
    <property type="entry name" value="Trimer_LpxA-like_sf"/>
</dbReference>
<dbReference type="Gene3D" id="2.160.10.10">
    <property type="entry name" value="Hexapeptide repeat proteins"/>
    <property type="match status" value="1"/>
</dbReference>
<evidence type="ECO:0000313" key="1">
    <source>
        <dbReference type="EMBL" id="OYQ24746.1"/>
    </source>
</evidence>
<comment type="caution">
    <text evidence="1">The sequence shown here is derived from an EMBL/GenBank/DDBJ whole genome shotgun (WGS) entry which is preliminary data.</text>
</comment>
<reference evidence="1 2" key="1">
    <citation type="submission" date="2017-07" db="EMBL/GenBank/DDBJ databases">
        <title>Sandarakinorhabdus cyanobacteriorum sp. nov., a novel bacterium isolated from cyanobacterial aggregates in a eutrophic lake.</title>
        <authorList>
            <person name="Cai H."/>
        </authorList>
    </citation>
    <scope>NUCLEOTIDE SEQUENCE [LARGE SCALE GENOMIC DNA]</scope>
    <source>
        <strain evidence="1 2">TH057</strain>
    </source>
</reference>
<accession>A0A255Y687</accession>
<gene>
    <name evidence="1" type="ORF">CHU93_15425</name>
</gene>
<dbReference type="Pfam" id="PF00132">
    <property type="entry name" value="Hexapep"/>
    <property type="match status" value="2"/>
</dbReference>
<dbReference type="EMBL" id="NOXT01000124">
    <property type="protein sequence ID" value="OYQ24746.1"/>
    <property type="molecule type" value="Genomic_DNA"/>
</dbReference>
<dbReference type="InterPro" id="IPR047324">
    <property type="entry name" value="LbH_gamma_CA-like"/>
</dbReference>